<proteinExistence type="predicted"/>
<gene>
    <name evidence="1" type="ORF">SAMN05444392_10154</name>
</gene>
<protein>
    <submittedName>
        <fullName evidence="1">Uncharacterized protein</fullName>
    </submittedName>
</protein>
<evidence type="ECO:0000313" key="1">
    <source>
        <dbReference type="EMBL" id="SHE33600.1"/>
    </source>
</evidence>
<accession>A0A1M4SN00</accession>
<organism evidence="1 2">
    <name type="scientific">Seinonella peptonophila</name>
    <dbReference type="NCBI Taxonomy" id="112248"/>
    <lineage>
        <taxon>Bacteria</taxon>
        <taxon>Bacillati</taxon>
        <taxon>Bacillota</taxon>
        <taxon>Bacilli</taxon>
        <taxon>Bacillales</taxon>
        <taxon>Thermoactinomycetaceae</taxon>
        <taxon>Seinonella</taxon>
    </lineage>
</organism>
<name>A0A1M4SN00_9BACL</name>
<dbReference type="AlphaFoldDB" id="A0A1M4SN00"/>
<dbReference type="Proteomes" id="UP000184476">
    <property type="component" value="Unassembled WGS sequence"/>
</dbReference>
<dbReference type="EMBL" id="FQVL01000001">
    <property type="protein sequence ID" value="SHE33600.1"/>
    <property type="molecule type" value="Genomic_DNA"/>
</dbReference>
<reference evidence="1 2" key="1">
    <citation type="submission" date="2016-11" db="EMBL/GenBank/DDBJ databases">
        <authorList>
            <person name="Jaros S."/>
            <person name="Januszkiewicz K."/>
            <person name="Wedrychowicz H."/>
        </authorList>
    </citation>
    <scope>NUCLEOTIDE SEQUENCE [LARGE SCALE GENOMIC DNA]</scope>
    <source>
        <strain evidence="1 2">DSM 44666</strain>
    </source>
</reference>
<evidence type="ECO:0000313" key="2">
    <source>
        <dbReference type="Proteomes" id="UP000184476"/>
    </source>
</evidence>
<sequence>MIEQVLFCFIFHEDMEIYINMEFHIYRLYDMVLNRYRLFRIRTPED</sequence>
<keyword evidence="2" id="KW-1185">Reference proteome</keyword>